<reference evidence="2 3" key="1">
    <citation type="submission" date="2016-02" db="EMBL/GenBank/DDBJ databases">
        <title>Paenibacillus sp. LPB0068, isolated from Crassostrea gigas.</title>
        <authorList>
            <person name="Shin S.-K."/>
            <person name="Yi H."/>
        </authorList>
    </citation>
    <scope>NUCLEOTIDE SEQUENCE [LARGE SCALE GENOMIC DNA]</scope>
    <source>
        <strain evidence="2 3">LPB0068</strain>
    </source>
</reference>
<dbReference type="RefSeq" id="WP_068654651.1">
    <property type="nucleotide sequence ID" value="NZ_CP017770.1"/>
</dbReference>
<feature type="signal peptide" evidence="1">
    <location>
        <begin position="1"/>
        <end position="21"/>
    </location>
</feature>
<feature type="chain" id="PRO_5038654403" description="Lipoprotein" evidence="1">
    <location>
        <begin position="22"/>
        <end position="848"/>
    </location>
</feature>
<organism evidence="2 3">
    <name type="scientific">Paenibacillus crassostreae</name>
    <dbReference type="NCBI Taxonomy" id="1763538"/>
    <lineage>
        <taxon>Bacteria</taxon>
        <taxon>Bacillati</taxon>
        <taxon>Bacillota</taxon>
        <taxon>Bacilli</taxon>
        <taxon>Bacillales</taxon>
        <taxon>Paenibacillaceae</taxon>
        <taxon>Paenibacillus</taxon>
    </lineage>
</organism>
<evidence type="ECO:0008006" key="4">
    <source>
        <dbReference type="Google" id="ProtNLM"/>
    </source>
</evidence>
<protein>
    <recommendedName>
        <fullName evidence="4">Lipoprotein</fullName>
    </recommendedName>
</protein>
<proteinExistence type="predicted"/>
<sequence length="848" mass="95379">MRFVKTIIAIILTGSTLVGCSATNSSNISSTSELGETVFIQGNSVSSSFTDSRVQGMKGIVQNDQLQLFIDDQTGAIAVLHKQNGEVWYSNDPKRDSDTLASGVNKDMLSSQLKLDYYNSLGQLSSINSYTDSAVHKQIHYELIHNGVKVTYQFGKAVKSVDDLPIMLSAARYEELSSKMDKTGQRALMIAYKKEKETSTYVRNDTALQGLQLERGLKAFEDIGYTEEDLIKDAQEHNLSQAKPEPRVFLASIEYMLDGDGLIVNIPVSDIQFPEEYPINSISALSFFGAGDMNEQGSILVPDGSGALIHFNNGKTKYPAYQQQVYGPDMTMETTEDANQEQKARLPVFGVIHEHSAVLGIIEQGASVATINADINGRLNSYNYVYPSFYVVNKGEVTLNANDQRRSIPKFQEEPMKTDYTVRYVFLADEQASYQGMAQTYQQYLLENNGLPLQHDNQENADSTFYLQLIGSISKQNHFAGIPYDAIEPLTTFEQAQSMIKQLQERNIKQIGLKYSGWFNGDLDHKVPTKVSVDKVIGGSQGLRDFVAFTKEQGISLFPDTALLIANSGDNFNEKKEASRTLREVPATLYPIDLALNRRDRSKSPSYVISPRYVERYTQSMLNGLSGYETDGISLRDLADQLNSDYLKNNQIDRVESEKISVHALTTIREHNQNILANGGNAYAFPYLTNITNAPMTSSQFKIEDEEIPFYQMVLRGYIDYTGAPYNLSTYTNEKQYILKTLEYGSGVYFEWIHEPNYKVKDTDHNDLYAVNYELWIDQAAEIYQGVNEFLKQVSHERIIWHEELEDGVFKTTYENGLYVIVNYNDTQVTADGNIIENEGYITGGDKS</sequence>
<dbReference type="AlphaFoldDB" id="A0A167GBQ8"/>
<dbReference type="STRING" id="1763538.LPB68_10765"/>
<dbReference type="PROSITE" id="PS51257">
    <property type="entry name" value="PROKAR_LIPOPROTEIN"/>
    <property type="match status" value="1"/>
</dbReference>
<evidence type="ECO:0000256" key="1">
    <source>
        <dbReference type="SAM" id="SignalP"/>
    </source>
</evidence>
<dbReference type="OrthoDB" id="9793135at2"/>
<name>A0A167GBQ8_9BACL</name>
<evidence type="ECO:0000313" key="3">
    <source>
        <dbReference type="Proteomes" id="UP000077134"/>
    </source>
</evidence>
<keyword evidence="3" id="KW-1185">Reference proteome</keyword>
<dbReference type="Pfam" id="PF18952">
    <property type="entry name" value="DUF5696"/>
    <property type="match status" value="1"/>
</dbReference>
<evidence type="ECO:0000313" key="2">
    <source>
        <dbReference type="EMBL" id="OAB77422.1"/>
    </source>
</evidence>
<keyword evidence="1" id="KW-0732">Signal</keyword>
<accession>A0A167GBQ8</accession>
<comment type="caution">
    <text evidence="2">The sequence shown here is derived from an EMBL/GenBank/DDBJ whole genome shotgun (WGS) entry which is preliminary data.</text>
</comment>
<dbReference type="EMBL" id="LSFN01000004">
    <property type="protein sequence ID" value="OAB77422.1"/>
    <property type="molecule type" value="Genomic_DNA"/>
</dbReference>
<gene>
    <name evidence="2" type="ORF">PNBC_01760</name>
</gene>
<dbReference type="Proteomes" id="UP000077134">
    <property type="component" value="Unassembled WGS sequence"/>
</dbReference>
<dbReference type="KEGG" id="pcx:LPB68_10765"/>
<dbReference type="InterPro" id="IPR043751">
    <property type="entry name" value="DUF5696"/>
</dbReference>